<comment type="caution">
    <text evidence="1">The sequence shown here is derived from an EMBL/GenBank/DDBJ whole genome shotgun (WGS) entry which is preliminary data.</text>
</comment>
<dbReference type="Proteomes" id="UP001602119">
    <property type="component" value="Unassembled WGS sequence"/>
</dbReference>
<sequence>MSETLAGKVLTREERQLATLESTHPAWEIRHLPDLAMPWWAVRRIRPTDAQRAAGVVASFSRVTPELLAAALARFDEIAHAIR</sequence>
<reference evidence="1 2" key="1">
    <citation type="submission" date="2024-10" db="EMBL/GenBank/DDBJ databases">
        <title>The Natural Products Discovery Center: Release of the First 8490 Sequenced Strains for Exploring Actinobacteria Biosynthetic Diversity.</title>
        <authorList>
            <person name="Kalkreuter E."/>
            <person name="Kautsar S.A."/>
            <person name="Yang D."/>
            <person name="Bader C.D."/>
            <person name="Teijaro C.N."/>
            <person name="Fluegel L."/>
            <person name="Davis C.M."/>
            <person name="Simpson J.R."/>
            <person name="Lauterbach L."/>
            <person name="Steele A.D."/>
            <person name="Gui C."/>
            <person name="Meng S."/>
            <person name="Li G."/>
            <person name="Viehrig K."/>
            <person name="Ye F."/>
            <person name="Su P."/>
            <person name="Kiefer A.F."/>
            <person name="Nichols A."/>
            <person name="Cepeda A.J."/>
            <person name="Yan W."/>
            <person name="Fan B."/>
            <person name="Jiang Y."/>
            <person name="Adhikari A."/>
            <person name="Zheng C.-J."/>
            <person name="Schuster L."/>
            <person name="Cowan T.M."/>
            <person name="Smanski M.J."/>
            <person name="Chevrette M.G."/>
            <person name="De Carvalho L.P.S."/>
            <person name="Shen B."/>
        </authorList>
    </citation>
    <scope>NUCLEOTIDE SEQUENCE [LARGE SCALE GENOMIC DNA]</scope>
    <source>
        <strain evidence="1 2">NPDC001281</strain>
    </source>
</reference>
<protein>
    <submittedName>
        <fullName evidence="1">Uncharacterized protein</fullName>
    </submittedName>
</protein>
<gene>
    <name evidence="1" type="ORF">ACFY05_41885</name>
</gene>
<evidence type="ECO:0000313" key="2">
    <source>
        <dbReference type="Proteomes" id="UP001602119"/>
    </source>
</evidence>
<proteinExistence type="predicted"/>
<dbReference type="RefSeq" id="WP_387348126.1">
    <property type="nucleotide sequence ID" value="NZ_JBIAXI010000049.1"/>
</dbReference>
<dbReference type="EMBL" id="JBIAXI010000049">
    <property type="protein sequence ID" value="MFF4779386.1"/>
    <property type="molecule type" value="Genomic_DNA"/>
</dbReference>
<name>A0ABW6VJ52_MICFU</name>
<keyword evidence="2" id="KW-1185">Reference proteome</keyword>
<organism evidence="1 2">
    <name type="scientific">Microtetraspora fusca</name>
    <dbReference type="NCBI Taxonomy" id="1997"/>
    <lineage>
        <taxon>Bacteria</taxon>
        <taxon>Bacillati</taxon>
        <taxon>Actinomycetota</taxon>
        <taxon>Actinomycetes</taxon>
        <taxon>Streptosporangiales</taxon>
        <taxon>Streptosporangiaceae</taxon>
        <taxon>Microtetraspora</taxon>
    </lineage>
</organism>
<evidence type="ECO:0000313" key="1">
    <source>
        <dbReference type="EMBL" id="MFF4779386.1"/>
    </source>
</evidence>
<accession>A0ABW6VJ52</accession>